<sequence>MFEVATNLVKAGQTLDDLQDAVDFVDGFVDGQDSSSSVNSRSPNPPVYPMSGGNDARYSVPEEYNSDFITTLRADGGDSSYVSITTVYSGFFDEIVQPQSDRGASAFLKNARGAGASNDEVQVICPPGSPAGSFYSHEGTLYNPLGFTLAIDALSHAGPGRPNRLDLDAVCAPFLTPGLDVTDFLLTENLILIAALTILTYPDPVLNEPPITGMYHAEAHVYESELK</sequence>
<evidence type="ECO:0000313" key="2">
    <source>
        <dbReference type="Proteomes" id="UP001281147"/>
    </source>
</evidence>
<accession>A0ACC3MSV0</accession>
<evidence type="ECO:0000313" key="1">
    <source>
        <dbReference type="EMBL" id="KAK3701819.1"/>
    </source>
</evidence>
<dbReference type="Proteomes" id="UP001281147">
    <property type="component" value="Unassembled WGS sequence"/>
</dbReference>
<organism evidence="1 2">
    <name type="scientific">Vermiconidia calcicola</name>
    <dbReference type="NCBI Taxonomy" id="1690605"/>
    <lineage>
        <taxon>Eukaryota</taxon>
        <taxon>Fungi</taxon>
        <taxon>Dikarya</taxon>
        <taxon>Ascomycota</taxon>
        <taxon>Pezizomycotina</taxon>
        <taxon>Dothideomycetes</taxon>
        <taxon>Dothideomycetidae</taxon>
        <taxon>Mycosphaerellales</taxon>
        <taxon>Extremaceae</taxon>
        <taxon>Vermiconidia</taxon>
    </lineage>
</organism>
<name>A0ACC3MSV0_9PEZI</name>
<proteinExistence type="predicted"/>
<keyword evidence="2" id="KW-1185">Reference proteome</keyword>
<protein>
    <submittedName>
        <fullName evidence="1">Uncharacterized protein</fullName>
    </submittedName>
</protein>
<gene>
    <name evidence="1" type="ORF">LTR37_015241</name>
</gene>
<reference evidence="1" key="1">
    <citation type="submission" date="2023-07" db="EMBL/GenBank/DDBJ databases">
        <title>Black Yeasts Isolated from many extreme environments.</title>
        <authorList>
            <person name="Coleine C."/>
            <person name="Stajich J.E."/>
            <person name="Selbmann L."/>
        </authorList>
    </citation>
    <scope>NUCLEOTIDE SEQUENCE</scope>
    <source>
        <strain evidence="1">CCFEE 5714</strain>
    </source>
</reference>
<comment type="caution">
    <text evidence="1">The sequence shown here is derived from an EMBL/GenBank/DDBJ whole genome shotgun (WGS) entry which is preliminary data.</text>
</comment>
<dbReference type="EMBL" id="JAUTXU010000168">
    <property type="protein sequence ID" value="KAK3701819.1"/>
    <property type="molecule type" value="Genomic_DNA"/>
</dbReference>